<evidence type="ECO:0000256" key="1">
    <source>
        <dbReference type="SAM" id="SignalP"/>
    </source>
</evidence>
<dbReference type="Gene3D" id="2.70.100.10">
    <property type="entry name" value="Glycoside hydrolase, family 7, domain"/>
    <property type="match status" value="1"/>
</dbReference>
<evidence type="ECO:0000313" key="2">
    <source>
        <dbReference type="EMBL" id="CAK9094574.1"/>
    </source>
</evidence>
<name>A0ABP0R1Y5_9DINO</name>
<reference evidence="2 3" key="1">
    <citation type="submission" date="2024-02" db="EMBL/GenBank/DDBJ databases">
        <authorList>
            <person name="Chen Y."/>
            <person name="Shah S."/>
            <person name="Dougan E. K."/>
            <person name="Thang M."/>
            <person name="Chan C."/>
        </authorList>
    </citation>
    <scope>NUCLEOTIDE SEQUENCE [LARGE SCALE GENOMIC DNA]</scope>
</reference>
<proteinExistence type="predicted"/>
<organism evidence="2 3">
    <name type="scientific">Durusdinium trenchii</name>
    <dbReference type="NCBI Taxonomy" id="1381693"/>
    <lineage>
        <taxon>Eukaryota</taxon>
        <taxon>Sar</taxon>
        <taxon>Alveolata</taxon>
        <taxon>Dinophyceae</taxon>
        <taxon>Suessiales</taxon>
        <taxon>Symbiodiniaceae</taxon>
        <taxon>Durusdinium</taxon>
    </lineage>
</organism>
<keyword evidence="1" id="KW-0732">Signal</keyword>
<accession>A0ABP0R1Y5</accession>
<gene>
    <name evidence="2" type="ORF">SCF082_LOCUS44452</name>
</gene>
<comment type="caution">
    <text evidence="2">The sequence shown here is derived from an EMBL/GenBank/DDBJ whole genome shotgun (WGS) entry which is preliminary data.</text>
</comment>
<dbReference type="EMBL" id="CAXAMM010040662">
    <property type="protein sequence ID" value="CAK9094574.1"/>
    <property type="molecule type" value="Genomic_DNA"/>
</dbReference>
<feature type="chain" id="PRO_5047318137" evidence="1">
    <location>
        <begin position="20"/>
        <end position="327"/>
    </location>
</feature>
<dbReference type="Proteomes" id="UP001642464">
    <property type="component" value="Unassembled WGS sequence"/>
</dbReference>
<keyword evidence="3" id="KW-1185">Reference proteome</keyword>
<evidence type="ECO:0000313" key="3">
    <source>
        <dbReference type="Proteomes" id="UP001642464"/>
    </source>
</evidence>
<dbReference type="SUPFAM" id="SSF49899">
    <property type="entry name" value="Concanavalin A-like lectins/glucanases"/>
    <property type="match status" value="1"/>
</dbReference>
<dbReference type="InterPro" id="IPR037019">
    <property type="entry name" value="Glyco_hydro_7_sf"/>
</dbReference>
<protein>
    <submittedName>
        <fullName evidence="2">4-beta-glucanase 1</fullName>
    </submittedName>
</protein>
<dbReference type="InterPro" id="IPR013320">
    <property type="entry name" value="ConA-like_dom_sf"/>
</dbReference>
<feature type="signal peptide" evidence="1">
    <location>
        <begin position="1"/>
        <end position="19"/>
    </location>
</feature>
<sequence length="327" mass="35407">MIAERMLIIWAVLLDAALAASMNASTPGVEGASCPGSISLGGRNRPIHMTNAYWNKPYDPAGEVDVDGNGVIHVYMKGRTYFSDKCRAGSYSNNRYTKLRLLGKRIRWTTDLATAGCGCNAAFYLVSLAQNTEVSGCKDYYCDANSVCGVRCTEIDLQEANKHAFHSVLHLAQDGSGEGLGYGGGGSGWSNSRDWTKEEYGPGASCIDTTKPFQVEVSFPAYRRRGQMLLRAMVTRVSQNGCTLEASVGTQSYHFGGQSSARELTDALTHGMTPVVSYWSAPDMLWMDGVGGDGKGPCHKDEPDLCGETVKFYDFAVESLPTPVRLI</sequence>